<feature type="domain" description="DUF559" evidence="1">
    <location>
        <begin position="192"/>
        <end position="274"/>
    </location>
</feature>
<sequence length="279" mass="31104">MRITAITPRELIDRFGGLARGRQLTAFGFTRRHLADAVNFGEIMRIRPGVFATFAASPSVRMAAGHGGALTCAGALEHHDIWVLRKDRVPHVWMGPANRVHHQRCRCVVHFRPGRMKLGIADVEDALVHAFHCHGEEFFFCALESALNKRLIRAADRARIRAALPQSARWLLDFARHDADSGLESLVRLRLHLIGIDVQTQVVLPGVGKVDFVIEGRLIIEADGRENHQADGKMHKDRARDAAASALGYETLRFDYDQIIDNWPNVVAAIRAALARARA</sequence>
<reference evidence="3 4" key="1">
    <citation type="submission" date="2017-02" db="EMBL/GenBank/DDBJ databases">
        <authorList>
            <person name="Peterson S.W."/>
        </authorList>
    </citation>
    <scope>NUCLEOTIDE SEQUENCE [LARGE SCALE GENOMIC DNA]</scope>
    <source>
        <strain evidence="3 4">B Mb 05.01</strain>
    </source>
</reference>
<dbReference type="Gene3D" id="3.40.960.10">
    <property type="entry name" value="VSR Endonuclease"/>
    <property type="match status" value="1"/>
</dbReference>
<dbReference type="Proteomes" id="UP000196320">
    <property type="component" value="Unassembled WGS sequence"/>
</dbReference>
<dbReference type="OrthoDB" id="2594539at2"/>
<dbReference type="RefSeq" id="WP_087129414.1">
    <property type="nucleotide sequence ID" value="NZ_FUKO01000001.1"/>
</dbReference>
<evidence type="ECO:0000313" key="3">
    <source>
        <dbReference type="EMBL" id="SJN15249.1"/>
    </source>
</evidence>
<proteinExistence type="predicted"/>
<dbReference type="InterPro" id="IPR011335">
    <property type="entry name" value="Restrct_endonuc-II-like"/>
</dbReference>
<feature type="domain" description="AbiEi antitoxin N-terminal" evidence="2">
    <location>
        <begin position="9"/>
        <end position="52"/>
    </location>
</feature>
<dbReference type="InterPro" id="IPR007569">
    <property type="entry name" value="DUF559"/>
</dbReference>
<dbReference type="Pfam" id="PF13338">
    <property type="entry name" value="AbiEi_4"/>
    <property type="match status" value="1"/>
</dbReference>
<dbReference type="AlphaFoldDB" id="A0A1R4I687"/>
<evidence type="ECO:0000259" key="1">
    <source>
        <dbReference type="Pfam" id="PF04480"/>
    </source>
</evidence>
<protein>
    <submittedName>
        <fullName evidence="3">Uncharacterized protein</fullName>
    </submittedName>
</protein>
<dbReference type="InterPro" id="IPR025159">
    <property type="entry name" value="AbiEi_N"/>
</dbReference>
<evidence type="ECO:0000313" key="4">
    <source>
        <dbReference type="Proteomes" id="UP000196320"/>
    </source>
</evidence>
<dbReference type="SUPFAM" id="SSF52980">
    <property type="entry name" value="Restriction endonuclease-like"/>
    <property type="match status" value="1"/>
</dbReference>
<name>A0A1R4I687_9MICO</name>
<organism evidence="3 4">
    <name type="scientific">Microbacterium esteraromaticum</name>
    <dbReference type="NCBI Taxonomy" id="57043"/>
    <lineage>
        <taxon>Bacteria</taxon>
        <taxon>Bacillati</taxon>
        <taxon>Actinomycetota</taxon>
        <taxon>Actinomycetes</taxon>
        <taxon>Micrococcales</taxon>
        <taxon>Microbacteriaceae</taxon>
        <taxon>Microbacterium</taxon>
    </lineage>
</organism>
<evidence type="ECO:0000259" key="2">
    <source>
        <dbReference type="Pfam" id="PF13338"/>
    </source>
</evidence>
<dbReference type="Pfam" id="PF04480">
    <property type="entry name" value="DUF559"/>
    <property type="match status" value="1"/>
</dbReference>
<dbReference type="EMBL" id="FUKO01000001">
    <property type="protein sequence ID" value="SJN15249.1"/>
    <property type="molecule type" value="Genomic_DNA"/>
</dbReference>
<gene>
    <name evidence="3" type="ORF">FM104_00005</name>
</gene>
<accession>A0A1R4I687</accession>
<keyword evidence="4" id="KW-1185">Reference proteome</keyword>